<protein>
    <submittedName>
        <fullName evidence="1">Uncharacterized protein</fullName>
    </submittedName>
</protein>
<reference evidence="1" key="1">
    <citation type="submission" date="2020-06" db="EMBL/GenBank/DDBJ databases">
        <title>Unique genomic features of the anaerobic methanotrophic archaea.</title>
        <authorList>
            <person name="Chadwick G.L."/>
            <person name="Skennerton C.T."/>
            <person name="Laso-Perez R."/>
            <person name="Leu A.O."/>
            <person name="Speth D.R."/>
            <person name="Yu H."/>
            <person name="Morgan-Lang C."/>
            <person name="Hatzenpichler R."/>
            <person name="Goudeau D."/>
            <person name="Malmstrom R."/>
            <person name="Brazelton W.J."/>
            <person name="Woyke T."/>
            <person name="Hallam S.J."/>
            <person name="Tyson G.W."/>
            <person name="Wegener G."/>
            <person name="Boetius A."/>
            <person name="Orphan V."/>
        </authorList>
    </citation>
    <scope>NUCLEOTIDE SEQUENCE</scope>
</reference>
<name>A0A7G9Z560_9EURY</name>
<organism evidence="1">
    <name type="scientific">Candidatus Methanophaga sp. ANME-1 ERB7</name>
    <dbReference type="NCBI Taxonomy" id="2759913"/>
    <lineage>
        <taxon>Archaea</taxon>
        <taxon>Methanobacteriati</taxon>
        <taxon>Methanobacteriota</taxon>
        <taxon>Stenosarchaea group</taxon>
        <taxon>Methanomicrobia</taxon>
        <taxon>Candidatus Methanophagales</taxon>
        <taxon>Candidatus Methanophagaceae</taxon>
        <taxon>Candidatus Methanophaga</taxon>
    </lineage>
</organism>
<dbReference type="EMBL" id="MT631613">
    <property type="protein sequence ID" value="QNO55394.1"/>
    <property type="molecule type" value="Genomic_DNA"/>
</dbReference>
<proteinExistence type="predicted"/>
<dbReference type="AlphaFoldDB" id="A0A7G9Z560"/>
<sequence length="77" mass="9213">MAKVRKMLLLSDDKYLGKMAIKEEVGYVFDFVTFLEACIVKGIIQKEELIEIVSLLKERDFYEFSEDDRRELFSYFE</sequence>
<gene>
    <name evidence="1" type="ORF">BNGNOALE_00020</name>
</gene>
<evidence type="ECO:0000313" key="1">
    <source>
        <dbReference type="EMBL" id="QNO55394.1"/>
    </source>
</evidence>
<accession>A0A7G9Z560</accession>